<dbReference type="Proteomes" id="UP001212337">
    <property type="component" value="Unassembled WGS sequence"/>
</dbReference>
<dbReference type="Gene3D" id="3.40.109.10">
    <property type="entry name" value="NADH Oxidase"/>
    <property type="match status" value="1"/>
</dbReference>
<reference evidence="2 3" key="1">
    <citation type="submission" date="2023-01" db="EMBL/GenBank/DDBJ databases">
        <title>Effects of deletion of Siderophore biosynthase gene in Pseudomonas fragi on quorum sensing and spoliage ability.</title>
        <authorList>
            <person name="Cui F."/>
            <person name="Wang D."/>
            <person name="Liu J."/>
            <person name="Wang Q."/>
            <person name="Li T."/>
            <person name="Li J."/>
        </authorList>
    </citation>
    <scope>NUCLEOTIDE SEQUENCE [LARGE SCALE GENOMIC DNA]</scope>
    <source>
        <strain evidence="2 3">MS-10</strain>
    </source>
</reference>
<dbReference type="InterPro" id="IPR000415">
    <property type="entry name" value="Nitroreductase-like"/>
</dbReference>
<gene>
    <name evidence="2" type="ORF">PI499_22685</name>
</gene>
<evidence type="ECO:0000313" key="2">
    <source>
        <dbReference type="EMBL" id="MDA7024677.1"/>
    </source>
</evidence>
<name>A0ABT4WX95_PSEFR</name>
<evidence type="ECO:0000259" key="1">
    <source>
        <dbReference type="Pfam" id="PF00881"/>
    </source>
</evidence>
<evidence type="ECO:0000313" key="3">
    <source>
        <dbReference type="Proteomes" id="UP001212337"/>
    </source>
</evidence>
<dbReference type="RefSeq" id="WP_271351234.1">
    <property type="nucleotide sequence ID" value="NZ_JAQJVI010000056.1"/>
</dbReference>
<dbReference type="CDD" id="cd02142">
    <property type="entry name" value="McbC_SagB-like_oxidoreductase"/>
    <property type="match status" value="1"/>
</dbReference>
<feature type="domain" description="Nitroreductase" evidence="1">
    <location>
        <begin position="85"/>
        <end position="261"/>
    </location>
</feature>
<protein>
    <submittedName>
        <fullName evidence="2">SagB/ThcOx family dehydrogenase</fullName>
    </submittedName>
</protein>
<dbReference type="EMBL" id="JAQJVI010000056">
    <property type="protein sequence ID" value="MDA7024677.1"/>
    <property type="molecule type" value="Genomic_DNA"/>
</dbReference>
<organism evidence="2 3">
    <name type="scientific">Pseudomonas fragi</name>
    <dbReference type="NCBI Taxonomy" id="296"/>
    <lineage>
        <taxon>Bacteria</taxon>
        <taxon>Pseudomonadati</taxon>
        <taxon>Pseudomonadota</taxon>
        <taxon>Gammaproteobacteria</taxon>
        <taxon>Pseudomonadales</taxon>
        <taxon>Pseudomonadaceae</taxon>
        <taxon>Pseudomonas</taxon>
    </lineage>
</organism>
<comment type="caution">
    <text evidence="2">The sequence shown here is derived from an EMBL/GenBank/DDBJ whole genome shotgun (WGS) entry which is preliminary data.</text>
</comment>
<proteinExistence type="predicted"/>
<dbReference type="Pfam" id="PF00881">
    <property type="entry name" value="Nitroreductase"/>
    <property type="match status" value="1"/>
</dbReference>
<accession>A0ABT4WX95</accession>
<dbReference type="InterPro" id="IPR052544">
    <property type="entry name" value="Bacteriocin_Proc_Enz"/>
</dbReference>
<dbReference type="InterPro" id="IPR029479">
    <property type="entry name" value="Nitroreductase"/>
</dbReference>
<dbReference type="PANTHER" id="PTHR43745">
    <property type="entry name" value="NITROREDUCTASE MJ1384-RELATED"/>
    <property type="match status" value="1"/>
</dbReference>
<dbReference type="SUPFAM" id="SSF55469">
    <property type="entry name" value="FMN-dependent nitroreductase-like"/>
    <property type="match status" value="1"/>
</dbReference>
<dbReference type="PANTHER" id="PTHR43745:SF2">
    <property type="entry name" value="NITROREDUCTASE MJ1384-RELATED"/>
    <property type="match status" value="1"/>
</dbReference>
<sequence length="264" mass="29944">MTTMPHDYYLKFTDSEVLSDIQAFHNKGNYTLHSAFKHMSYLHSLTPFDLDSLTGKELHLYPDMNLSTPLHRASITHHALMRNESCVTFKKSNIAFSTIEQLISPLLNTHPTSHKRGYPSGGALYPVEVFICSLNESPEHWPFVEKVLHLLPYSRALETVQNTLSSKHLKDSILCPPSTLGTPALALVYVAYWPKTLFKYRYRGYRLALMEGGSMYMLIELQAKALDLRCRLWSGFTDSMLCKSLGLNPALFSPLCVHFIGQGK</sequence>
<keyword evidence="3" id="KW-1185">Reference proteome</keyword>